<accession>A0ABW1QC13</accession>
<keyword evidence="2" id="KW-1185">Reference proteome</keyword>
<proteinExistence type="predicted"/>
<evidence type="ECO:0000313" key="1">
    <source>
        <dbReference type="EMBL" id="MFC6145820.1"/>
    </source>
</evidence>
<dbReference type="EMBL" id="JBHSQE010000001">
    <property type="protein sequence ID" value="MFC6145820.1"/>
    <property type="molecule type" value="Genomic_DNA"/>
</dbReference>
<gene>
    <name evidence="1" type="ORF">ACFPUZ_03210</name>
</gene>
<name>A0ABW1QC13_9CORY</name>
<comment type="caution">
    <text evidence="1">The sequence shown here is derived from an EMBL/GenBank/DDBJ whole genome shotgun (WGS) entry which is preliminary data.</text>
</comment>
<organism evidence="1 2">
    <name type="scientific">Corynebacterium nasicanis</name>
    <dbReference type="NCBI Taxonomy" id="1448267"/>
    <lineage>
        <taxon>Bacteria</taxon>
        <taxon>Bacillati</taxon>
        <taxon>Actinomycetota</taxon>
        <taxon>Actinomycetes</taxon>
        <taxon>Mycobacteriales</taxon>
        <taxon>Corynebacteriaceae</taxon>
        <taxon>Corynebacterium</taxon>
    </lineage>
</organism>
<evidence type="ECO:0000313" key="2">
    <source>
        <dbReference type="Proteomes" id="UP001596244"/>
    </source>
</evidence>
<reference evidence="2" key="1">
    <citation type="journal article" date="2019" name="Int. J. Syst. Evol. Microbiol.">
        <title>The Global Catalogue of Microorganisms (GCM) 10K type strain sequencing project: providing services to taxonomists for standard genome sequencing and annotation.</title>
        <authorList>
            <consortium name="The Broad Institute Genomics Platform"/>
            <consortium name="The Broad Institute Genome Sequencing Center for Infectious Disease"/>
            <person name="Wu L."/>
            <person name="Ma J."/>
        </authorList>
    </citation>
    <scope>NUCLEOTIDE SEQUENCE [LARGE SCALE GENOMIC DNA]</scope>
    <source>
        <strain evidence="2">CCUG 51943</strain>
    </source>
</reference>
<protein>
    <submittedName>
        <fullName evidence="1">Uncharacterized protein</fullName>
    </submittedName>
</protein>
<dbReference type="Proteomes" id="UP001596244">
    <property type="component" value="Unassembled WGS sequence"/>
</dbReference>
<dbReference type="RefSeq" id="WP_376999804.1">
    <property type="nucleotide sequence ID" value="NZ_JBHSQE010000001.1"/>
</dbReference>
<sequence>MTTTPDLLARAMSWGPDDETLSSGEAALSRIVHAITADVGALDGSQLTQLARWLTAVATETRDAEQAGLQALGVIVEPDFS</sequence>